<sequence length="112" mass="11668">MENIHEPIYVTFSLQPLWLFIALSLLTFTAQASSTGLPWEDPLSRVVDSFTGPVAFGASVLGIVAAGMGLIFGGDLTGIIQTVLIIALAVGIIVFATNLLSSLFGVSGAMII</sequence>
<organism evidence="2 3">
    <name type="scientific">Vibrio ishigakensis</name>
    <dbReference type="NCBI Taxonomy" id="1481914"/>
    <lineage>
        <taxon>Bacteria</taxon>
        <taxon>Pseudomonadati</taxon>
        <taxon>Pseudomonadota</taxon>
        <taxon>Gammaproteobacteria</taxon>
        <taxon>Vibrionales</taxon>
        <taxon>Vibrionaceae</taxon>
        <taxon>Vibrio</taxon>
    </lineage>
</organism>
<dbReference type="AlphaFoldDB" id="A0A0B8PLA0"/>
<accession>A0A0B8PLA0</accession>
<evidence type="ECO:0000313" key="3">
    <source>
        <dbReference type="Proteomes" id="UP000031670"/>
    </source>
</evidence>
<dbReference type="Pfam" id="PF04956">
    <property type="entry name" value="TrbC"/>
    <property type="match status" value="1"/>
</dbReference>
<name>A0A0B8PLA0_9VIBR</name>
<gene>
    <name evidence="2" type="ORF">JCM19232_4997</name>
</gene>
<reference evidence="2 3" key="1">
    <citation type="submission" date="2015-01" db="EMBL/GenBank/DDBJ databases">
        <title>Vibrio sp. C5 JCM 19232 whole genome shotgun sequence.</title>
        <authorList>
            <person name="Sawabe T."/>
            <person name="Meirelles P."/>
            <person name="Feng G."/>
            <person name="Sayaka M."/>
            <person name="Hattori M."/>
            <person name="Ohkuma M."/>
        </authorList>
    </citation>
    <scope>NUCLEOTIDE SEQUENCE [LARGE SCALE GENOMIC DNA]</scope>
    <source>
        <strain evidence="2 3">JCM19232</strain>
    </source>
</reference>
<protein>
    <submittedName>
        <fullName evidence="2">IncP-type conjugative transfer protein trbC</fullName>
    </submittedName>
</protein>
<dbReference type="EMBL" id="BBSA01000020">
    <property type="protein sequence ID" value="GAM65497.1"/>
    <property type="molecule type" value="Genomic_DNA"/>
</dbReference>
<dbReference type="Proteomes" id="UP000031670">
    <property type="component" value="Unassembled WGS sequence"/>
</dbReference>
<proteinExistence type="predicted"/>
<comment type="caution">
    <text evidence="2">The sequence shown here is derived from an EMBL/GenBank/DDBJ whole genome shotgun (WGS) entry which is preliminary data.</text>
</comment>
<keyword evidence="1" id="KW-0812">Transmembrane</keyword>
<dbReference type="InterPro" id="IPR007039">
    <property type="entry name" value="TrbC/VirB2"/>
</dbReference>
<evidence type="ECO:0000313" key="2">
    <source>
        <dbReference type="EMBL" id="GAM65497.1"/>
    </source>
</evidence>
<feature type="transmembrane region" description="Helical" evidence="1">
    <location>
        <begin position="7"/>
        <end position="30"/>
    </location>
</feature>
<keyword evidence="1" id="KW-1133">Transmembrane helix</keyword>
<evidence type="ECO:0000256" key="1">
    <source>
        <dbReference type="SAM" id="Phobius"/>
    </source>
</evidence>
<reference evidence="2 3" key="2">
    <citation type="submission" date="2015-01" db="EMBL/GenBank/DDBJ databases">
        <authorList>
            <consortium name="NBRP consortium"/>
            <person name="Sawabe T."/>
            <person name="Meirelles P."/>
            <person name="Feng G."/>
            <person name="Sayaka M."/>
            <person name="Hattori M."/>
            <person name="Ohkuma M."/>
        </authorList>
    </citation>
    <scope>NUCLEOTIDE SEQUENCE [LARGE SCALE GENOMIC DNA]</scope>
    <source>
        <strain evidence="2 3">JCM19232</strain>
    </source>
</reference>
<keyword evidence="1" id="KW-0472">Membrane</keyword>
<feature type="transmembrane region" description="Helical" evidence="1">
    <location>
        <begin position="84"/>
        <end position="111"/>
    </location>
</feature>
<feature type="transmembrane region" description="Helical" evidence="1">
    <location>
        <begin position="50"/>
        <end position="72"/>
    </location>
</feature>